<accession>A0ABT3GLA1</accession>
<gene>
    <name evidence="1" type="ORF">OKA05_16890</name>
</gene>
<proteinExistence type="predicted"/>
<dbReference type="NCBIfam" id="NF047593">
    <property type="entry name" value="IS66_ISAeme5_TnpA"/>
    <property type="match status" value="1"/>
</dbReference>
<dbReference type="EMBL" id="JAPDDT010000007">
    <property type="protein sequence ID" value="MCW1924246.1"/>
    <property type="molecule type" value="Genomic_DNA"/>
</dbReference>
<dbReference type="RefSeq" id="WP_264488354.1">
    <property type="nucleotide sequence ID" value="NZ_JAPDDT010000007.1"/>
</dbReference>
<evidence type="ECO:0000313" key="2">
    <source>
        <dbReference type="Proteomes" id="UP001320876"/>
    </source>
</evidence>
<evidence type="ECO:0000313" key="1">
    <source>
        <dbReference type="EMBL" id="MCW1924246.1"/>
    </source>
</evidence>
<keyword evidence="2" id="KW-1185">Reference proteome</keyword>
<name>A0ABT3GLA1_9BACT</name>
<dbReference type="InterPro" id="IPR002514">
    <property type="entry name" value="Transposase_8"/>
</dbReference>
<reference evidence="1 2" key="1">
    <citation type="submission" date="2022-10" db="EMBL/GenBank/DDBJ databases">
        <title>Luteolibacter arcticus strain CCTCC AB 2014275, whole genome shotgun sequencing project.</title>
        <authorList>
            <person name="Zhao G."/>
            <person name="Shen L."/>
        </authorList>
    </citation>
    <scope>NUCLEOTIDE SEQUENCE [LARGE SCALE GENOMIC DNA]</scope>
    <source>
        <strain evidence="1 2">CCTCC AB 2014275</strain>
    </source>
</reference>
<sequence>MDLEAGLIRTDQLGRLRFSPAQHGLLLDAFDGSGQSASRFAAQHGIKYTTFANWVQQRRAGKGIRPGPDAAAAQAMPLLLAEVEHDDAGLPQAAGPCLEVLLPGGVRLLIGNPGQLPLAAALTL</sequence>
<dbReference type="Pfam" id="PF01527">
    <property type="entry name" value="HTH_Tnp_1"/>
    <property type="match status" value="1"/>
</dbReference>
<protein>
    <submittedName>
        <fullName evidence="1">Transposase</fullName>
    </submittedName>
</protein>
<comment type="caution">
    <text evidence="1">The sequence shown here is derived from an EMBL/GenBank/DDBJ whole genome shotgun (WGS) entry which is preliminary data.</text>
</comment>
<organism evidence="1 2">
    <name type="scientific">Luteolibacter arcticus</name>
    <dbReference type="NCBI Taxonomy" id="1581411"/>
    <lineage>
        <taxon>Bacteria</taxon>
        <taxon>Pseudomonadati</taxon>
        <taxon>Verrucomicrobiota</taxon>
        <taxon>Verrucomicrobiia</taxon>
        <taxon>Verrucomicrobiales</taxon>
        <taxon>Verrucomicrobiaceae</taxon>
        <taxon>Luteolibacter</taxon>
    </lineage>
</organism>
<dbReference type="Proteomes" id="UP001320876">
    <property type="component" value="Unassembled WGS sequence"/>
</dbReference>